<keyword evidence="2" id="KW-0964">Secreted</keyword>
<dbReference type="GO" id="GO:0005764">
    <property type="term" value="C:lysosome"/>
    <property type="evidence" value="ECO:0007669"/>
    <property type="project" value="InterPro"/>
</dbReference>
<keyword evidence="11" id="KW-1185">Reference proteome</keyword>
<dbReference type="InterPro" id="IPR008373">
    <property type="entry name" value="Saposin"/>
</dbReference>
<dbReference type="OrthoDB" id="69496at2759"/>
<dbReference type="InterPro" id="IPR051428">
    <property type="entry name" value="Sphingo_Act-Surfact_Prot"/>
</dbReference>
<dbReference type="GO" id="GO:0006665">
    <property type="term" value="P:sphingolipid metabolic process"/>
    <property type="evidence" value="ECO:0007669"/>
    <property type="project" value="InterPro"/>
</dbReference>
<dbReference type="InParanoid" id="A7SDD7"/>
<gene>
    <name evidence="10" type="ORF">NEMVEDRAFT_v1g233046</name>
</gene>
<feature type="domain" description="Saposin B-type" evidence="8">
    <location>
        <begin position="69"/>
        <end position="151"/>
    </location>
</feature>
<feature type="chain" id="PRO_5002715187" description="Prosaposin" evidence="7">
    <location>
        <begin position="23"/>
        <end position="373"/>
    </location>
</feature>
<dbReference type="InterPro" id="IPR011001">
    <property type="entry name" value="Saposin-like"/>
</dbReference>
<dbReference type="PROSITE" id="PS50015">
    <property type="entry name" value="SAP_B"/>
    <property type="match status" value="3"/>
</dbReference>
<dbReference type="EMBL" id="DS469629">
    <property type="protein sequence ID" value="EDO38309.1"/>
    <property type="molecule type" value="Genomic_DNA"/>
</dbReference>
<dbReference type="PRINTS" id="PR01797">
    <property type="entry name" value="SAPOSIN"/>
</dbReference>
<dbReference type="PROSITE" id="PS51110">
    <property type="entry name" value="SAP_A"/>
    <property type="match status" value="1"/>
</dbReference>
<dbReference type="Proteomes" id="UP000001593">
    <property type="component" value="Unassembled WGS sequence"/>
</dbReference>
<dbReference type="PhylomeDB" id="A7SDD7"/>
<comment type="subcellular location">
    <subcellularLocation>
        <location evidence="1">Secreted</location>
    </subcellularLocation>
</comment>
<dbReference type="Pfam" id="PF03489">
    <property type="entry name" value="SapB_2"/>
    <property type="match status" value="2"/>
</dbReference>
<evidence type="ECO:0000256" key="3">
    <source>
        <dbReference type="ARBA" id="ARBA00022729"/>
    </source>
</evidence>
<dbReference type="SUPFAM" id="SSF47862">
    <property type="entry name" value="Saposin"/>
    <property type="match status" value="3"/>
</dbReference>
<feature type="domain" description="Saposin B-type" evidence="8">
    <location>
        <begin position="292"/>
        <end position="373"/>
    </location>
</feature>
<dbReference type="Gene3D" id="1.10.225.10">
    <property type="entry name" value="Saposin-like"/>
    <property type="match status" value="3"/>
</dbReference>
<evidence type="ECO:0000259" key="8">
    <source>
        <dbReference type="PROSITE" id="PS50015"/>
    </source>
</evidence>
<proteinExistence type="predicted"/>
<dbReference type="InterPro" id="IPR003119">
    <property type="entry name" value="SAP_A"/>
</dbReference>
<evidence type="ECO:0000256" key="4">
    <source>
        <dbReference type="ARBA" id="ARBA00022737"/>
    </source>
</evidence>
<evidence type="ECO:0000256" key="2">
    <source>
        <dbReference type="ARBA" id="ARBA00022525"/>
    </source>
</evidence>
<dbReference type="FunFam" id="1.10.225.10:FF:000002">
    <property type="entry name" value="prosaposin isoform X2"/>
    <property type="match status" value="1"/>
</dbReference>
<evidence type="ECO:0000313" key="10">
    <source>
        <dbReference type="EMBL" id="EDO38309.1"/>
    </source>
</evidence>
<dbReference type="eggNOG" id="KOG1340">
    <property type="taxonomic scope" value="Eukaryota"/>
</dbReference>
<dbReference type="SMART" id="SM00162">
    <property type="entry name" value="SAPA"/>
    <property type="match status" value="1"/>
</dbReference>
<dbReference type="InterPro" id="IPR008139">
    <property type="entry name" value="SaposinB_dom"/>
</dbReference>
<sequence length="373" mass="41543">MGPKFLLLAAIIGSVCLSSVNAKTKFLLGSKKCTWGPSYWCQGMAQAVECDAVKHCQEKVWKNSIKEKNSFPCDTCKEVIGKIKKFAEDESLQDKIIQTMDKACSLLPSELSAKCKEVMGEAIKKLFASLDSIVKDPAALCKKLKLCSAQSKEEILKAVIKHLLSKDQQVSSLLMPGPVMMVPSRKPVHKLMIKTSETCVMCEFVMRELSKMLNENSTKEEIETALNKLCSYMPGSIQSECKTFVQEYTPFIIEILSKEFKPELVCRELKLCSAGGATYLAVAKLLKPRLTANKGCDVCQTVVKDVQSALKDDVTVKGIEDMLSMICDYIPEVEIKKQCSVAIQHYVPELIDFFIKQDPKTICKDLDMCSSKL</sequence>
<feature type="domain" description="Saposin B-type" evidence="8">
    <location>
        <begin position="195"/>
        <end position="276"/>
    </location>
</feature>
<dbReference type="GO" id="GO:0005615">
    <property type="term" value="C:extracellular space"/>
    <property type="evidence" value="ECO:0000318"/>
    <property type="project" value="GO_Central"/>
</dbReference>
<dbReference type="KEGG" id="nve:5509875"/>
<evidence type="ECO:0000259" key="9">
    <source>
        <dbReference type="PROSITE" id="PS51110"/>
    </source>
</evidence>
<evidence type="ECO:0000256" key="7">
    <source>
        <dbReference type="SAM" id="SignalP"/>
    </source>
</evidence>
<keyword evidence="3 7" id="KW-0732">Signal</keyword>
<evidence type="ECO:0000313" key="11">
    <source>
        <dbReference type="Proteomes" id="UP000001593"/>
    </source>
</evidence>
<evidence type="ECO:0000256" key="5">
    <source>
        <dbReference type="ARBA" id="ARBA00023157"/>
    </source>
</evidence>
<dbReference type="PANTHER" id="PTHR11480">
    <property type="entry name" value="SAPOSIN-RELATED"/>
    <property type="match status" value="1"/>
</dbReference>
<dbReference type="STRING" id="45351.A7SDD7"/>
<dbReference type="OMA" id="NDCESAM"/>
<dbReference type="Pfam" id="PF05184">
    <property type="entry name" value="SapB_1"/>
    <property type="match status" value="3"/>
</dbReference>
<feature type="domain" description="Saposin A-type" evidence="9">
    <location>
        <begin position="26"/>
        <end position="66"/>
    </location>
</feature>
<keyword evidence="4" id="KW-0677">Repeat</keyword>
<dbReference type="SMART" id="SM00741">
    <property type="entry name" value="SapB"/>
    <property type="match status" value="3"/>
</dbReference>
<evidence type="ECO:0008006" key="12">
    <source>
        <dbReference type="Google" id="ProtNLM"/>
    </source>
</evidence>
<feature type="signal peptide" evidence="7">
    <location>
        <begin position="1"/>
        <end position="22"/>
    </location>
</feature>
<protein>
    <recommendedName>
        <fullName evidence="12">Prosaposin</fullName>
    </recommendedName>
</protein>
<dbReference type="GO" id="GO:0016020">
    <property type="term" value="C:membrane"/>
    <property type="evidence" value="ECO:0007669"/>
    <property type="project" value="GOC"/>
</dbReference>
<dbReference type="AlphaFoldDB" id="A7SDD7"/>
<dbReference type="InterPro" id="IPR008138">
    <property type="entry name" value="SapB_2"/>
</dbReference>
<organism evidence="10 11">
    <name type="scientific">Nematostella vectensis</name>
    <name type="common">Starlet sea anemone</name>
    <dbReference type="NCBI Taxonomy" id="45351"/>
    <lineage>
        <taxon>Eukaryota</taxon>
        <taxon>Metazoa</taxon>
        <taxon>Cnidaria</taxon>
        <taxon>Anthozoa</taxon>
        <taxon>Hexacorallia</taxon>
        <taxon>Actiniaria</taxon>
        <taxon>Edwardsiidae</taxon>
        <taxon>Nematostella</taxon>
    </lineage>
</organism>
<dbReference type="InterPro" id="IPR007856">
    <property type="entry name" value="SapB_1"/>
</dbReference>
<keyword evidence="6" id="KW-0325">Glycoprotein</keyword>
<reference evidence="10 11" key="1">
    <citation type="journal article" date="2007" name="Science">
        <title>Sea anemone genome reveals ancestral eumetazoan gene repertoire and genomic organization.</title>
        <authorList>
            <person name="Putnam N.H."/>
            <person name="Srivastava M."/>
            <person name="Hellsten U."/>
            <person name="Dirks B."/>
            <person name="Chapman J."/>
            <person name="Salamov A."/>
            <person name="Terry A."/>
            <person name="Shapiro H."/>
            <person name="Lindquist E."/>
            <person name="Kapitonov V.V."/>
            <person name="Jurka J."/>
            <person name="Genikhovich G."/>
            <person name="Grigoriev I.V."/>
            <person name="Lucas S.M."/>
            <person name="Steele R.E."/>
            <person name="Finnerty J.R."/>
            <person name="Technau U."/>
            <person name="Martindale M.Q."/>
            <person name="Rokhsar D.S."/>
        </authorList>
    </citation>
    <scope>NUCLEOTIDE SEQUENCE [LARGE SCALE GENOMIC DNA]</scope>
    <source>
        <strain evidence="11">CH2 X CH6</strain>
    </source>
</reference>
<keyword evidence="5" id="KW-1015">Disulfide bond</keyword>
<name>A7SDD7_NEMVE</name>
<evidence type="ECO:0000256" key="6">
    <source>
        <dbReference type="ARBA" id="ARBA00023180"/>
    </source>
</evidence>
<dbReference type="HOGENOM" id="CLU_033757_0_0_1"/>
<accession>A7SDD7</accession>
<evidence type="ECO:0000256" key="1">
    <source>
        <dbReference type="ARBA" id="ARBA00004613"/>
    </source>
</evidence>
<dbReference type="PANTHER" id="PTHR11480:SF3">
    <property type="entry name" value="BCDNA.GH08312"/>
    <property type="match status" value="1"/>
</dbReference>
<dbReference type="Pfam" id="PF02199">
    <property type="entry name" value="SapA"/>
    <property type="match status" value="1"/>
</dbReference>